<dbReference type="OMA" id="AIVDECF"/>
<dbReference type="eggNOG" id="KOG1235">
    <property type="taxonomic scope" value="Eukaryota"/>
</dbReference>
<dbReference type="Pfam" id="PF03109">
    <property type="entry name" value="ABC1"/>
    <property type="match status" value="1"/>
</dbReference>
<reference evidence="4" key="3">
    <citation type="submission" date="2016-03" db="UniProtKB">
        <authorList>
            <consortium name="EnsemblProtists"/>
        </authorList>
    </citation>
    <scope>IDENTIFICATION</scope>
</reference>
<feature type="non-terminal residue" evidence="3">
    <location>
        <position position="449"/>
    </location>
</feature>
<dbReference type="PaxDb" id="55529-EKX41853"/>
<dbReference type="HOGENOM" id="CLU_006533_4_4_1"/>
<comment type="similarity">
    <text evidence="1">Belongs to the protein kinase superfamily. ADCK protein kinase family.</text>
</comment>
<gene>
    <name evidence="3" type="ORF">GUITHDRAFT_51468</name>
</gene>
<dbReference type="InterPro" id="IPR004147">
    <property type="entry name" value="ABC1_dom"/>
</dbReference>
<accession>L1J011</accession>
<dbReference type="PROSITE" id="PS50011">
    <property type="entry name" value="PROTEIN_KINASE_DOM"/>
    <property type="match status" value="1"/>
</dbReference>
<feature type="domain" description="Protein kinase" evidence="2">
    <location>
        <begin position="135"/>
        <end position="449"/>
    </location>
</feature>
<dbReference type="OrthoDB" id="427480at2759"/>
<dbReference type="PANTHER" id="PTHR10566">
    <property type="entry name" value="CHAPERONE-ACTIVITY OF BC1 COMPLEX CABC1 -RELATED"/>
    <property type="match status" value="1"/>
</dbReference>
<feature type="non-terminal residue" evidence="3">
    <location>
        <position position="1"/>
    </location>
</feature>
<reference evidence="5" key="2">
    <citation type="submission" date="2012-11" db="EMBL/GenBank/DDBJ databases">
        <authorList>
            <person name="Kuo A."/>
            <person name="Curtis B.A."/>
            <person name="Tanifuji G."/>
            <person name="Burki F."/>
            <person name="Gruber A."/>
            <person name="Irimia M."/>
            <person name="Maruyama S."/>
            <person name="Arias M.C."/>
            <person name="Ball S.G."/>
            <person name="Gile G.H."/>
            <person name="Hirakawa Y."/>
            <person name="Hopkins J.F."/>
            <person name="Rensing S.A."/>
            <person name="Schmutz J."/>
            <person name="Symeonidi A."/>
            <person name="Elias M."/>
            <person name="Eveleigh R.J."/>
            <person name="Herman E.K."/>
            <person name="Klute M.J."/>
            <person name="Nakayama T."/>
            <person name="Obornik M."/>
            <person name="Reyes-Prieto A."/>
            <person name="Armbrust E.V."/>
            <person name="Aves S.J."/>
            <person name="Beiko R.G."/>
            <person name="Coutinho P."/>
            <person name="Dacks J.B."/>
            <person name="Durnford D.G."/>
            <person name="Fast N.M."/>
            <person name="Green B.R."/>
            <person name="Grisdale C."/>
            <person name="Hempe F."/>
            <person name="Henrissat B."/>
            <person name="Hoppner M.P."/>
            <person name="Ishida K.-I."/>
            <person name="Kim E."/>
            <person name="Koreny L."/>
            <person name="Kroth P.G."/>
            <person name="Liu Y."/>
            <person name="Malik S.-B."/>
            <person name="Maier U.G."/>
            <person name="McRose D."/>
            <person name="Mock T."/>
            <person name="Neilson J.A."/>
            <person name="Onodera N.T."/>
            <person name="Poole A.M."/>
            <person name="Pritham E.J."/>
            <person name="Richards T.A."/>
            <person name="Rocap G."/>
            <person name="Roy S.W."/>
            <person name="Sarai C."/>
            <person name="Schaack S."/>
            <person name="Shirato S."/>
            <person name="Slamovits C.H."/>
            <person name="Spencer D.F."/>
            <person name="Suzuki S."/>
            <person name="Worden A.Z."/>
            <person name="Zauner S."/>
            <person name="Barry K."/>
            <person name="Bell C."/>
            <person name="Bharti A.K."/>
            <person name="Crow J.A."/>
            <person name="Grimwood J."/>
            <person name="Kramer R."/>
            <person name="Lindquist E."/>
            <person name="Lucas S."/>
            <person name="Salamov A."/>
            <person name="McFadden G.I."/>
            <person name="Lane C.E."/>
            <person name="Keeling P.J."/>
            <person name="Gray M.W."/>
            <person name="Grigoriev I.V."/>
            <person name="Archibald J.M."/>
        </authorList>
    </citation>
    <scope>NUCLEOTIDE SEQUENCE</scope>
    <source>
        <strain evidence="5">CCMP2712</strain>
    </source>
</reference>
<proteinExistence type="inferred from homology"/>
<reference evidence="3 5" key="1">
    <citation type="journal article" date="2012" name="Nature">
        <title>Algal genomes reveal evolutionary mosaicism and the fate of nucleomorphs.</title>
        <authorList>
            <consortium name="DOE Joint Genome Institute"/>
            <person name="Curtis B.A."/>
            <person name="Tanifuji G."/>
            <person name="Burki F."/>
            <person name="Gruber A."/>
            <person name="Irimia M."/>
            <person name="Maruyama S."/>
            <person name="Arias M.C."/>
            <person name="Ball S.G."/>
            <person name="Gile G.H."/>
            <person name="Hirakawa Y."/>
            <person name="Hopkins J.F."/>
            <person name="Kuo A."/>
            <person name="Rensing S.A."/>
            <person name="Schmutz J."/>
            <person name="Symeonidi A."/>
            <person name="Elias M."/>
            <person name="Eveleigh R.J."/>
            <person name="Herman E.K."/>
            <person name="Klute M.J."/>
            <person name="Nakayama T."/>
            <person name="Obornik M."/>
            <person name="Reyes-Prieto A."/>
            <person name="Armbrust E.V."/>
            <person name="Aves S.J."/>
            <person name="Beiko R.G."/>
            <person name="Coutinho P."/>
            <person name="Dacks J.B."/>
            <person name="Durnford D.G."/>
            <person name="Fast N.M."/>
            <person name="Green B.R."/>
            <person name="Grisdale C.J."/>
            <person name="Hempel F."/>
            <person name="Henrissat B."/>
            <person name="Hoppner M.P."/>
            <person name="Ishida K."/>
            <person name="Kim E."/>
            <person name="Koreny L."/>
            <person name="Kroth P.G."/>
            <person name="Liu Y."/>
            <person name="Malik S.B."/>
            <person name="Maier U.G."/>
            <person name="McRose D."/>
            <person name="Mock T."/>
            <person name="Neilson J.A."/>
            <person name="Onodera N.T."/>
            <person name="Poole A.M."/>
            <person name="Pritham E.J."/>
            <person name="Richards T.A."/>
            <person name="Rocap G."/>
            <person name="Roy S.W."/>
            <person name="Sarai C."/>
            <person name="Schaack S."/>
            <person name="Shirato S."/>
            <person name="Slamovits C.H."/>
            <person name="Spencer D.F."/>
            <person name="Suzuki S."/>
            <person name="Worden A.Z."/>
            <person name="Zauner S."/>
            <person name="Barry K."/>
            <person name="Bell C."/>
            <person name="Bharti A.K."/>
            <person name="Crow J.A."/>
            <person name="Grimwood J."/>
            <person name="Kramer R."/>
            <person name="Lindquist E."/>
            <person name="Lucas S."/>
            <person name="Salamov A."/>
            <person name="McFadden G.I."/>
            <person name="Lane C.E."/>
            <person name="Keeling P.J."/>
            <person name="Gray M.W."/>
            <person name="Grigoriev I.V."/>
            <person name="Archibald J.M."/>
        </authorList>
    </citation>
    <scope>NUCLEOTIDE SEQUENCE</scope>
    <source>
        <strain evidence="3 5">CCMP2712</strain>
    </source>
</reference>
<evidence type="ECO:0000313" key="4">
    <source>
        <dbReference type="EnsemblProtists" id="EKX41853"/>
    </source>
</evidence>
<dbReference type="InterPro" id="IPR050154">
    <property type="entry name" value="UbiB_kinase"/>
</dbReference>
<evidence type="ECO:0000313" key="3">
    <source>
        <dbReference type="EMBL" id="EKX41853.1"/>
    </source>
</evidence>
<dbReference type="GeneID" id="17298551"/>
<evidence type="ECO:0000259" key="2">
    <source>
        <dbReference type="PROSITE" id="PS50011"/>
    </source>
</evidence>
<keyword evidence="5" id="KW-1185">Reference proteome</keyword>
<dbReference type="CDD" id="cd05121">
    <property type="entry name" value="ABC1_ADCK3-like"/>
    <property type="match status" value="1"/>
</dbReference>
<organism evidence="3">
    <name type="scientific">Guillardia theta (strain CCMP2712)</name>
    <name type="common">Cryptophyte</name>
    <dbReference type="NCBI Taxonomy" id="905079"/>
    <lineage>
        <taxon>Eukaryota</taxon>
        <taxon>Cryptophyceae</taxon>
        <taxon>Pyrenomonadales</taxon>
        <taxon>Geminigeraceae</taxon>
        <taxon>Guillardia</taxon>
    </lineage>
</organism>
<name>L1J011_GUITC</name>
<dbReference type="SUPFAM" id="SSF56112">
    <property type="entry name" value="Protein kinase-like (PK-like)"/>
    <property type="match status" value="1"/>
</dbReference>
<dbReference type="PANTHER" id="PTHR10566:SF118">
    <property type="entry name" value="PROTEIN KINASE DOMAIN-CONTAINING PROTEIN"/>
    <property type="match status" value="1"/>
</dbReference>
<dbReference type="KEGG" id="gtt:GUITHDRAFT_51468"/>
<sequence>TYDPAAADRYFNKRWVLKYGRAVQLAYILGGWGIGLLRDRYEYGGIGGRGNKWEKNMPMRAKQLLGLTQRLGTTAIKIGQALSIRGDILPAPYVKELSELQDRVKPFPNHIAMEIIEEELRSSTGGKSLKGIFRTVSSAPVAAASIGQVYKGELMDGQEVAIKVQRPDVIKDIALDLYVCRTIAPLWKKFFKLNSDLVGLIDEWGAGFVNELDYEREAVNSQRFLAAMRARGLDAVTTAEVVEDLSTERVLTTRWVVGERLEKSSEDDVGRLCGVALNAYLTMLLDTGLLHCDPHPGNLLRTEDGKLCILDFGMCIEVEKDLQYALIEYIAHLMSEDYKQIPRDLIKLGFVPAGKEALIQRAGVVEALSERVNVGDVARKMEQLQEDDNNYFQIPPWMAYILRTFSVLEGIGLQQDEDYSIAQECYPYLAKRLFSDSSPRAQEALRQML</sequence>
<evidence type="ECO:0000256" key="1">
    <source>
        <dbReference type="ARBA" id="ARBA00009670"/>
    </source>
</evidence>
<dbReference type="GO" id="GO:0005524">
    <property type="term" value="F:ATP binding"/>
    <property type="evidence" value="ECO:0007669"/>
    <property type="project" value="InterPro"/>
</dbReference>
<dbReference type="AlphaFoldDB" id="L1J011"/>
<dbReference type="RefSeq" id="XP_005828833.1">
    <property type="nucleotide sequence ID" value="XM_005828776.1"/>
</dbReference>
<dbReference type="EMBL" id="JH993020">
    <property type="protein sequence ID" value="EKX41853.1"/>
    <property type="molecule type" value="Genomic_DNA"/>
</dbReference>
<dbReference type="Proteomes" id="UP000011087">
    <property type="component" value="Unassembled WGS sequence"/>
</dbReference>
<dbReference type="InterPro" id="IPR000719">
    <property type="entry name" value="Prot_kinase_dom"/>
</dbReference>
<dbReference type="EnsemblProtists" id="EKX41853">
    <property type="protein sequence ID" value="EKX41853"/>
    <property type="gene ID" value="GUITHDRAFT_51468"/>
</dbReference>
<dbReference type="InterPro" id="IPR011009">
    <property type="entry name" value="Kinase-like_dom_sf"/>
</dbReference>
<dbReference type="Gene3D" id="1.10.510.10">
    <property type="entry name" value="Transferase(Phosphotransferase) domain 1"/>
    <property type="match status" value="1"/>
</dbReference>
<protein>
    <recommendedName>
        <fullName evidence="2">Protein kinase domain-containing protein</fullName>
    </recommendedName>
</protein>
<evidence type="ECO:0000313" key="5">
    <source>
        <dbReference type="Proteomes" id="UP000011087"/>
    </source>
</evidence>
<dbReference type="GO" id="GO:0004672">
    <property type="term" value="F:protein kinase activity"/>
    <property type="evidence" value="ECO:0007669"/>
    <property type="project" value="InterPro"/>
</dbReference>